<dbReference type="InterPro" id="IPR001806">
    <property type="entry name" value="Small_GTPase"/>
</dbReference>
<dbReference type="GO" id="GO:0007264">
    <property type="term" value="P:small GTPase-mediated signal transduction"/>
    <property type="evidence" value="ECO:0007669"/>
    <property type="project" value="InterPro"/>
</dbReference>
<keyword evidence="3" id="KW-0132">Cell division</keyword>
<dbReference type="InterPro" id="IPR005225">
    <property type="entry name" value="Small_GTP-bd"/>
</dbReference>
<evidence type="ECO:0000256" key="1">
    <source>
        <dbReference type="ARBA" id="ARBA00022741"/>
    </source>
</evidence>
<dbReference type="SUPFAM" id="SSF52540">
    <property type="entry name" value="P-loop containing nucleoside triphosphate hydrolases"/>
    <property type="match status" value="1"/>
</dbReference>
<keyword evidence="3" id="KW-0131">Cell cycle</keyword>
<dbReference type="AlphaFoldDB" id="A0AAV7K9G2"/>
<dbReference type="FunFam" id="3.40.50.300:FF:000118">
    <property type="entry name" value="Rho-related GTP-binding protein RhoG"/>
    <property type="match status" value="1"/>
</dbReference>
<proteinExistence type="predicted"/>
<dbReference type="PROSITE" id="PS51419">
    <property type="entry name" value="RAB"/>
    <property type="match status" value="1"/>
</dbReference>
<dbReference type="GO" id="GO:0003924">
    <property type="term" value="F:GTPase activity"/>
    <property type="evidence" value="ECO:0007669"/>
    <property type="project" value="InterPro"/>
</dbReference>
<reference evidence="3 4" key="1">
    <citation type="journal article" date="2023" name="BMC Biol.">
        <title>The compact genome of the sponge Oopsacas minuta (Hexactinellida) is lacking key metazoan core genes.</title>
        <authorList>
            <person name="Santini S."/>
            <person name="Schenkelaars Q."/>
            <person name="Jourda C."/>
            <person name="Duchesne M."/>
            <person name="Belahbib H."/>
            <person name="Rocher C."/>
            <person name="Selva M."/>
            <person name="Riesgo A."/>
            <person name="Vervoort M."/>
            <person name="Leys S.P."/>
            <person name="Kodjabachian L."/>
            <person name="Le Bivic A."/>
            <person name="Borchiellini C."/>
            <person name="Claverie J.M."/>
            <person name="Renard E."/>
        </authorList>
    </citation>
    <scope>NUCLEOTIDE SEQUENCE [LARGE SCALE GENOMIC DNA]</scope>
    <source>
        <strain evidence="3">SPO-2</strain>
    </source>
</reference>
<protein>
    <submittedName>
        <fullName evidence="3">Cell division control protein 42-like</fullName>
    </submittedName>
</protein>
<keyword evidence="2" id="KW-0342">GTP-binding</keyword>
<keyword evidence="4" id="KW-1185">Reference proteome</keyword>
<keyword evidence="1" id="KW-0547">Nucleotide-binding</keyword>
<name>A0AAV7K9G2_9METZ</name>
<organism evidence="3 4">
    <name type="scientific">Oopsacas minuta</name>
    <dbReference type="NCBI Taxonomy" id="111878"/>
    <lineage>
        <taxon>Eukaryota</taxon>
        <taxon>Metazoa</taxon>
        <taxon>Porifera</taxon>
        <taxon>Hexactinellida</taxon>
        <taxon>Hexasterophora</taxon>
        <taxon>Lyssacinosida</taxon>
        <taxon>Leucopsacidae</taxon>
        <taxon>Oopsacas</taxon>
    </lineage>
</organism>
<dbReference type="InterPro" id="IPR027417">
    <property type="entry name" value="P-loop_NTPase"/>
</dbReference>
<dbReference type="InterPro" id="IPR003578">
    <property type="entry name" value="Small_GTPase_Rho"/>
</dbReference>
<dbReference type="Pfam" id="PF00071">
    <property type="entry name" value="Ras"/>
    <property type="match status" value="1"/>
</dbReference>
<evidence type="ECO:0000313" key="4">
    <source>
        <dbReference type="Proteomes" id="UP001165289"/>
    </source>
</evidence>
<dbReference type="PRINTS" id="PR00449">
    <property type="entry name" value="RASTRNSFRMNG"/>
</dbReference>
<evidence type="ECO:0000313" key="3">
    <source>
        <dbReference type="EMBL" id="KAI6657887.1"/>
    </source>
</evidence>
<dbReference type="PROSITE" id="PS51421">
    <property type="entry name" value="RAS"/>
    <property type="match status" value="1"/>
</dbReference>
<dbReference type="SMART" id="SM00173">
    <property type="entry name" value="RAS"/>
    <property type="match status" value="1"/>
</dbReference>
<dbReference type="SMART" id="SM00174">
    <property type="entry name" value="RHO"/>
    <property type="match status" value="1"/>
</dbReference>
<dbReference type="PROSITE" id="PS51420">
    <property type="entry name" value="RHO"/>
    <property type="match status" value="1"/>
</dbReference>
<dbReference type="SMART" id="SM00175">
    <property type="entry name" value="RAB"/>
    <property type="match status" value="1"/>
</dbReference>
<dbReference type="CDD" id="cd00157">
    <property type="entry name" value="Rho"/>
    <property type="match status" value="1"/>
</dbReference>
<evidence type="ECO:0000256" key="2">
    <source>
        <dbReference type="ARBA" id="ARBA00023134"/>
    </source>
</evidence>
<comment type="caution">
    <text evidence="3">The sequence shown here is derived from an EMBL/GenBank/DDBJ whole genome shotgun (WGS) entry which is preliminary data.</text>
</comment>
<dbReference type="PANTHER" id="PTHR24072">
    <property type="entry name" value="RHO FAMILY GTPASE"/>
    <property type="match status" value="1"/>
</dbReference>
<dbReference type="Proteomes" id="UP001165289">
    <property type="component" value="Unassembled WGS sequence"/>
</dbReference>
<accession>A0AAV7K9G2</accession>
<dbReference type="Gene3D" id="3.40.50.300">
    <property type="entry name" value="P-loop containing nucleotide triphosphate hydrolases"/>
    <property type="match status" value="1"/>
</dbReference>
<dbReference type="NCBIfam" id="TIGR00231">
    <property type="entry name" value="small_GTP"/>
    <property type="match status" value="1"/>
</dbReference>
<sequence>MEKRAIKCVIVGDGAVGKTSMLMTYATNQFPFEYRPTVFDNYAVNVDIAGNTYILGLFDTAGQEDYDRLRPLTYPMTDIFLVAFSVIYMPTFENVREKWVPEIAHHCPNVPFILVGTQIDLRDDNNTVTALAKSRLKPIETASGHKLALELQRKGYHCVQYLECSAKTRVGLKDVFDEAILAYLTPPGGKEKKKRKCLLL</sequence>
<gene>
    <name evidence="3" type="ORF">LOD99_15605</name>
</gene>
<dbReference type="GO" id="GO:0005525">
    <property type="term" value="F:GTP binding"/>
    <property type="evidence" value="ECO:0007669"/>
    <property type="project" value="UniProtKB-KW"/>
</dbReference>
<dbReference type="GO" id="GO:0051301">
    <property type="term" value="P:cell division"/>
    <property type="evidence" value="ECO:0007669"/>
    <property type="project" value="UniProtKB-KW"/>
</dbReference>
<dbReference type="EMBL" id="JAKMXF010000110">
    <property type="protein sequence ID" value="KAI6657887.1"/>
    <property type="molecule type" value="Genomic_DNA"/>
</dbReference>